<comment type="caution">
    <text evidence="2">The sequence shown here is derived from an EMBL/GenBank/DDBJ whole genome shotgun (WGS) entry which is preliminary data.</text>
</comment>
<keyword evidence="1" id="KW-0472">Membrane</keyword>
<dbReference type="EMBL" id="JACIGK010000063">
    <property type="protein sequence ID" value="MBB4268218.1"/>
    <property type="molecule type" value="Genomic_DNA"/>
</dbReference>
<evidence type="ECO:0000313" key="2">
    <source>
        <dbReference type="EMBL" id="MBB4268218.1"/>
    </source>
</evidence>
<accession>A0A7W6WBV3</accession>
<gene>
    <name evidence="2" type="ORF">GGD89_003881</name>
</gene>
<dbReference type="Proteomes" id="UP000554286">
    <property type="component" value="Unassembled WGS sequence"/>
</dbReference>
<evidence type="ECO:0000313" key="3">
    <source>
        <dbReference type="Proteomes" id="UP000554286"/>
    </source>
</evidence>
<organism evidence="2 3">
    <name type="scientific">Roseospira visakhapatnamensis</name>
    <dbReference type="NCBI Taxonomy" id="390880"/>
    <lineage>
        <taxon>Bacteria</taxon>
        <taxon>Pseudomonadati</taxon>
        <taxon>Pseudomonadota</taxon>
        <taxon>Alphaproteobacteria</taxon>
        <taxon>Rhodospirillales</taxon>
        <taxon>Rhodospirillaceae</taxon>
        <taxon>Roseospira</taxon>
    </lineage>
</organism>
<sequence>MQTLIAILALAAMILLIIGLIRPRWAFLRARWQVLIAYPAALTVLGIVASVLMPPDELAAIRGSRVERPRKRVIFVSKPLSSIKTNAPTSRSVIPSRHRARASTMSSRSCSQATSVFFCA</sequence>
<proteinExistence type="predicted"/>
<reference evidence="2 3" key="1">
    <citation type="submission" date="2020-08" db="EMBL/GenBank/DDBJ databases">
        <title>Genome sequencing of Purple Non-Sulfur Bacteria from various extreme environments.</title>
        <authorList>
            <person name="Mayer M."/>
        </authorList>
    </citation>
    <scope>NUCLEOTIDE SEQUENCE [LARGE SCALE GENOMIC DNA]</scope>
    <source>
        <strain evidence="2 3">JA131</strain>
    </source>
</reference>
<protein>
    <submittedName>
        <fullName evidence="2">Uncharacterized protein</fullName>
    </submittedName>
</protein>
<dbReference type="AlphaFoldDB" id="A0A7W6WBV3"/>
<keyword evidence="1" id="KW-0812">Transmembrane</keyword>
<keyword evidence="3" id="KW-1185">Reference proteome</keyword>
<feature type="transmembrane region" description="Helical" evidence="1">
    <location>
        <begin position="36"/>
        <end position="55"/>
    </location>
</feature>
<keyword evidence="1" id="KW-1133">Transmembrane helix</keyword>
<name>A0A7W6WBV3_9PROT</name>
<evidence type="ECO:0000256" key="1">
    <source>
        <dbReference type="SAM" id="Phobius"/>
    </source>
</evidence>